<dbReference type="GO" id="GO:0016853">
    <property type="term" value="F:isomerase activity"/>
    <property type="evidence" value="ECO:0007669"/>
    <property type="project" value="UniProtKB-KW"/>
</dbReference>
<organism evidence="4 5">
    <name type="scientific">Dactylosporangium roseum</name>
    <dbReference type="NCBI Taxonomy" id="47989"/>
    <lineage>
        <taxon>Bacteria</taxon>
        <taxon>Bacillati</taxon>
        <taxon>Actinomycetota</taxon>
        <taxon>Actinomycetes</taxon>
        <taxon>Micromonosporales</taxon>
        <taxon>Micromonosporaceae</taxon>
        <taxon>Dactylosporangium</taxon>
    </lineage>
</organism>
<dbReference type="PANTHER" id="PTHR40758">
    <property type="entry name" value="CONSERVED PROTEIN"/>
    <property type="match status" value="1"/>
</dbReference>
<name>A0ABY5Z2Q1_9ACTN</name>
<dbReference type="NCBIfam" id="TIGR03083">
    <property type="entry name" value="maleylpyruvate isomerase family mycothiol-dependent enzyme"/>
    <property type="match status" value="1"/>
</dbReference>
<proteinExistence type="predicted"/>
<dbReference type="InterPro" id="IPR010872">
    <property type="entry name" value="MDMPI_C-term_domain"/>
</dbReference>
<dbReference type="RefSeq" id="WP_260725619.1">
    <property type="nucleotide sequence ID" value="NZ_BAAABS010000068.1"/>
</dbReference>
<dbReference type="PANTHER" id="PTHR40758:SF1">
    <property type="entry name" value="CONSERVED PROTEIN"/>
    <property type="match status" value="1"/>
</dbReference>
<gene>
    <name evidence="4" type="ORF">Drose_35475</name>
</gene>
<feature type="domain" description="Mycothiol-dependent maleylpyruvate isomerase metal-binding" evidence="3">
    <location>
        <begin position="12"/>
        <end position="126"/>
    </location>
</feature>
<dbReference type="InterPro" id="IPR024344">
    <property type="entry name" value="MDMPI_metal-binding"/>
</dbReference>
<evidence type="ECO:0000313" key="4">
    <source>
        <dbReference type="EMBL" id="UWZ36294.1"/>
    </source>
</evidence>
<evidence type="ECO:0000256" key="1">
    <source>
        <dbReference type="SAM" id="MobiDB-lite"/>
    </source>
</evidence>
<dbReference type="InterPro" id="IPR034660">
    <property type="entry name" value="DinB/YfiT-like"/>
</dbReference>
<feature type="compositionally biased region" description="Low complexity" evidence="1">
    <location>
        <begin position="194"/>
        <end position="212"/>
    </location>
</feature>
<dbReference type="EMBL" id="CP073721">
    <property type="protein sequence ID" value="UWZ36294.1"/>
    <property type="molecule type" value="Genomic_DNA"/>
</dbReference>
<protein>
    <submittedName>
        <fullName evidence="4">Maleylpyruvate isomerase N-terminal domain-containing protein</fullName>
    </submittedName>
</protein>
<dbReference type="Pfam" id="PF11716">
    <property type="entry name" value="MDMPI_N"/>
    <property type="match status" value="1"/>
</dbReference>
<evidence type="ECO:0000259" key="3">
    <source>
        <dbReference type="Pfam" id="PF11716"/>
    </source>
</evidence>
<dbReference type="SUPFAM" id="SSF109854">
    <property type="entry name" value="DinB/YfiT-like putative metalloenzymes"/>
    <property type="match status" value="1"/>
</dbReference>
<dbReference type="Proteomes" id="UP001058271">
    <property type="component" value="Chromosome"/>
</dbReference>
<accession>A0ABY5Z2Q1</accession>
<sequence length="259" mass="28403">MERSGWLKCLADDYQRLRSAATTDLTAQVPSCPDWTAADLVRHVGEVYLHKAAAIRQGERPDPWPPAGLESEEPIALLDRAYGELTDQIAQRGDDEPTWTWHEPDQTVRFWIRRMAQETVIHRIDAELAIGAPVAPIPDDLAVDGIDEVLKLFVAYGSHTWREEFEPDLASAKGRTVAVKLDGGPAWLVRTDPDGVTVTGPSPTTPSSDATVSGDPVAVLRWLWARESAPTADAQSPVRVDGDEEALAEVRRLLATATQ</sequence>
<reference evidence="4" key="1">
    <citation type="submission" date="2021-04" db="EMBL/GenBank/DDBJ databases">
        <title>Biosynthetic gene clusters of Dactylosporangioum roseum.</title>
        <authorList>
            <person name="Hartkoorn R.C."/>
            <person name="Beaudoing E."/>
            <person name="Hot D."/>
            <person name="Moureu S."/>
        </authorList>
    </citation>
    <scope>NUCLEOTIDE SEQUENCE</scope>
    <source>
        <strain evidence="4">NRRL B-16295</strain>
    </source>
</reference>
<keyword evidence="4" id="KW-0413">Isomerase</keyword>
<evidence type="ECO:0000259" key="2">
    <source>
        <dbReference type="Pfam" id="PF07398"/>
    </source>
</evidence>
<keyword evidence="5" id="KW-1185">Reference proteome</keyword>
<dbReference type="InterPro" id="IPR017517">
    <property type="entry name" value="Maleyloyr_isom"/>
</dbReference>
<feature type="domain" description="MDMPI C-terminal" evidence="2">
    <location>
        <begin position="140"/>
        <end position="248"/>
    </location>
</feature>
<dbReference type="Pfam" id="PF07398">
    <property type="entry name" value="MDMPI_C"/>
    <property type="match status" value="1"/>
</dbReference>
<feature type="region of interest" description="Disordered" evidence="1">
    <location>
        <begin position="191"/>
        <end position="212"/>
    </location>
</feature>
<evidence type="ECO:0000313" key="5">
    <source>
        <dbReference type="Proteomes" id="UP001058271"/>
    </source>
</evidence>